<dbReference type="Pfam" id="PF24935">
    <property type="entry name" value="Ig_NUP210_6th"/>
    <property type="match status" value="1"/>
</dbReference>
<accession>A0A8C4QW47</accession>
<proteinExistence type="predicted"/>
<dbReference type="Pfam" id="PF22959">
    <property type="entry name" value="Ig_NUP210_15th"/>
    <property type="match status" value="1"/>
</dbReference>
<dbReference type="Pfam" id="PF26181">
    <property type="entry name" value="Ig_NUP210_13th"/>
    <property type="match status" value="1"/>
</dbReference>
<dbReference type="Pfam" id="PF24991">
    <property type="entry name" value="Ig_NUP210_4th"/>
    <property type="match status" value="1"/>
</dbReference>
<evidence type="ECO:0000259" key="1">
    <source>
        <dbReference type="SMART" id="SM00635"/>
    </source>
</evidence>
<dbReference type="PANTHER" id="PTHR23019">
    <property type="entry name" value="NUCLEAR PORE MEMBRANE GLYCOPROTEIN GP210-RELATED"/>
    <property type="match status" value="1"/>
</dbReference>
<keyword evidence="3" id="KW-1185">Reference proteome</keyword>
<dbReference type="Pfam" id="PF22962">
    <property type="entry name" value="Ig_NUP210_7th"/>
    <property type="match status" value="1"/>
</dbReference>
<sequence>MERSGRHGDTVLVSGHKTGSSRLQARIVEPLYKNVQGAELHLLILENILLNPTHDVYLVVHTRIRYRVLKLRHGRLLEIVMPSDQYKFRLQGDEMDILPVVHLDDDTSTITALRKGHSKLLLQHKNMRMQGLSRLPNCSVYVTEPAFLGFSVQPGERWVLETGRDYEVTVEIYDWDSNRAFPADNIRIKAKFPTESFSVLESSSNGSYHRVRALHRGATTIHAALVSVITENGLSIGISPTISNSQDVEIFDPIILHPSMLVFPWQAHPTPYQHRITAEGGSGNFSWSSSDTEVATVTVRGWLSTGIAVGMSVVRARDEQNALHHGEMKVYLLEVSSLRFMPSRVEVRLGSLLDIPISAAGFVDLESRQAVPFTDCSRLQLSVTLDNAAIFQPLKGQLPSGEDHCSGVRVKSLAVGHSVLSVTYTGTGGALLDTVTIVAYTPLKASDPVSSALVTLGSSKELLFEGGPHPWVLEPSKFLLVLSTEGQDGLRGSVVITKRLRSSVERTGQQHVFGALCTALGEQVLRLVVGNHESTTNPFPAEERAETLVVCARPASLLLAPLYHPVGLGRPCPLTQQKRQLVPMSNYLPASLLLLTLDADGRTFDNFSSVALRWTTSDHSLVTISADRPLVFQPESDASGQMRLQGIQTVFPHKKKGTVTIAVEIHGYHQQDLKLFEASTEDLRLPLIQASIELLLVEDVQVFPQNLTVFNHPDVGMSLFLREGSGFFHINSSVGGLVDITHLEAVNEVQISPLQSGVTTLFVYDLCLAFPAPTRAHVRVSDVHGFDIQTIDKVEIGKTVPVSVRVLDSTWQPFLSYFHESMGLTLTASSNFISLDPLEKSPDEVTASFLARGLNVGQTSLSASASGGSGRRHTSTPKAIQVFPPFRLSPRTITLIVGGTLQIMSEGGPQPQSSLSFSLANHTVAHVDGVGLVAAKSPGTTELRGMIEVMDTDSGHPVILSEDMVIVEVVRLTGIKIHSPLSRMKTGTQMPVFVTGIGNGQTPFSLASADPPLTFHWSTIKKDTIEVHSRHVEALVEPSPTARFAVMIRAVSAGRAMLRVAVRAEQPGSGQMDGRETELVDEIHIQVFESLQLLNVPSSAEKVLMSPISHLDLHTNRDGRAIMSYRLLETSDNVSGVTVSDGGEISAGPTTGLATLHVTAQEHYGLKQTTILGIQVAPVAFIRVRLGSVLHTATNEPLEFFPLGAEIPLTVDFHDNMGDRFHVASVSLQTACNRDDLLQINRGSTNGTFTVRAVGVGLTLLCVEDSMTSGLTDYVPVPVGHAIGPEMLDTMTQGDVICLDSLLLSPDGARGMWNSSDDAVLWVDSKCGVAVARSPGSAMVHYRTSGKLRTYREVVVLPVQRITAFSSVELLTNVPQAIPSHITIIVGDTEMNLGGKCTDPQRAVLERHTLPPTLCCHIRFADLAEPPATDVFSIKASFNPTTGHHTCEVSPLPTPLSSTQCQALSQRSTSVLIHGTPVSNPRQAIPEIVSAKIPFHPAFYLPLPQLLLSVGQPKAEIEVYATNAVLDSLQVRLCLDDP</sequence>
<dbReference type="Pfam" id="PF22957">
    <property type="entry name" value="NUP210_Ig"/>
    <property type="match status" value="1"/>
</dbReference>
<reference evidence="2" key="1">
    <citation type="submission" date="2025-08" db="UniProtKB">
        <authorList>
            <consortium name="Ensembl"/>
        </authorList>
    </citation>
    <scope>IDENTIFICATION</scope>
</reference>
<dbReference type="Pfam" id="PF25354">
    <property type="entry name" value="Ig_NUP210_16th"/>
    <property type="match status" value="1"/>
</dbReference>
<dbReference type="Pfam" id="PF24902">
    <property type="entry name" value="Ig_NUP210_9th"/>
    <property type="match status" value="1"/>
</dbReference>
<dbReference type="Pfam" id="PF26184">
    <property type="entry name" value="Ig_NUP210_8th"/>
    <property type="match status" value="1"/>
</dbReference>
<dbReference type="InterPro" id="IPR057586">
    <property type="entry name" value="Ig_NUP210_16th"/>
</dbReference>
<dbReference type="OMA" id="HNMYEGT"/>
<protein>
    <recommendedName>
        <fullName evidence="1">BIG2 domain-containing protein</fullName>
    </recommendedName>
</protein>
<dbReference type="InterPro" id="IPR058779">
    <property type="entry name" value="Ig_NUP210_13th"/>
</dbReference>
<dbReference type="Ensembl" id="ENSEBUT00000021961.1">
    <property type="protein sequence ID" value="ENSEBUP00000021385.1"/>
    <property type="gene ID" value="ENSEBUG00000013177.1"/>
</dbReference>
<dbReference type="InterPro" id="IPR045197">
    <property type="entry name" value="NUP210-like"/>
</dbReference>
<dbReference type="InterPro" id="IPR008964">
    <property type="entry name" value="Invasin/intimin_cell_adhesion"/>
</dbReference>
<dbReference type="GeneTree" id="ENSGT00390000009491"/>
<name>A0A8C4QW47_EPTBU</name>
<dbReference type="Pfam" id="PF02368">
    <property type="entry name" value="Big_2"/>
    <property type="match status" value="1"/>
</dbReference>
<dbReference type="SUPFAM" id="SSF49373">
    <property type="entry name" value="Invasin/intimin cell-adhesion fragments"/>
    <property type="match status" value="1"/>
</dbReference>
<dbReference type="SMART" id="SM00635">
    <property type="entry name" value="BID_2"/>
    <property type="match status" value="2"/>
</dbReference>
<organism evidence="2 3">
    <name type="scientific">Eptatretus burgeri</name>
    <name type="common">Inshore hagfish</name>
    <dbReference type="NCBI Taxonomy" id="7764"/>
    <lineage>
        <taxon>Eukaryota</taxon>
        <taxon>Metazoa</taxon>
        <taxon>Chordata</taxon>
        <taxon>Craniata</taxon>
        <taxon>Vertebrata</taxon>
        <taxon>Cyclostomata</taxon>
        <taxon>Myxini</taxon>
        <taxon>Myxiniformes</taxon>
        <taxon>Myxinidae</taxon>
        <taxon>Eptatretinae</taxon>
        <taxon>Eptatretus</taxon>
    </lineage>
</organism>
<feature type="domain" description="BIG2" evidence="1">
    <location>
        <begin position="250"/>
        <end position="333"/>
    </location>
</feature>
<dbReference type="Pfam" id="PF26183">
    <property type="entry name" value="Ig_NUP210_14th"/>
    <property type="match status" value="1"/>
</dbReference>
<dbReference type="Proteomes" id="UP000694388">
    <property type="component" value="Unplaced"/>
</dbReference>
<evidence type="ECO:0000313" key="2">
    <source>
        <dbReference type="Ensembl" id="ENSEBUP00000021385.1"/>
    </source>
</evidence>
<dbReference type="InterPro" id="IPR056899">
    <property type="entry name" value="Ig_NUP210_9th"/>
</dbReference>
<dbReference type="InterPro" id="IPR003343">
    <property type="entry name" value="Big_2"/>
</dbReference>
<dbReference type="InterPro" id="IPR055095">
    <property type="entry name" value="NUP210_Ig_C"/>
</dbReference>
<evidence type="ECO:0000313" key="3">
    <source>
        <dbReference type="Proteomes" id="UP000694388"/>
    </source>
</evidence>
<dbReference type="GO" id="GO:0005643">
    <property type="term" value="C:nuclear pore"/>
    <property type="evidence" value="ECO:0007669"/>
    <property type="project" value="TreeGrafter"/>
</dbReference>
<dbReference type="InterPro" id="IPR055094">
    <property type="entry name" value="NUP210_Ig15"/>
</dbReference>
<reference evidence="2" key="2">
    <citation type="submission" date="2025-09" db="UniProtKB">
        <authorList>
            <consortium name="Ensembl"/>
        </authorList>
    </citation>
    <scope>IDENTIFICATION</scope>
</reference>
<dbReference type="InterPro" id="IPR056897">
    <property type="entry name" value="Ig_NUP210_4th"/>
</dbReference>
<dbReference type="InterPro" id="IPR056898">
    <property type="entry name" value="Ig_NUP210_6th"/>
</dbReference>
<dbReference type="InterPro" id="IPR055099">
    <property type="entry name" value="Ig_NUP210_7th"/>
</dbReference>
<dbReference type="PANTHER" id="PTHR23019:SF0">
    <property type="entry name" value="NUCLEAR PORE MEMBRANE GLYCOPROTEIN 210"/>
    <property type="match status" value="1"/>
</dbReference>
<dbReference type="Pfam" id="PF26182">
    <property type="entry name" value="Ig_NUP210_5th"/>
    <property type="match status" value="1"/>
</dbReference>
<dbReference type="InterPro" id="IPR055098">
    <property type="entry name" value="Ig_NUP210_3rd"/>
</dbReference>
<feature type="domain" description="BIG2" evidence="1">
    <location>
        <begin position="882"/>
        <end position="961"/>
    </location>
</feature>
<dbReference type="Pfam" id="PF22963">
    <property type="entry name" value="Ig_NUP210_3rd"/>
    <property type="match status" value="1"/>
</dbReference>